<dbReference type="PROSITE" id="PS00107">
    <property type="entry name" value="PROTEIN_KINASE_ATP"/>
    <property type="match status" value="1"/>
</dbReference>
<dbReference type="InterPro" id="IPR000535">
    <property type="entry name" value="MSP_dom"/>
</dbReference>
<dbReference type="InterPro" id="IPR011009">
    <property type="entry name" value="Kinase-like_dom_sf"/>
</dbReference>
<dbReference type="Gene3D" id="1.10.510.10">
    <property type="entry name" value="Transferase(Phosphotransferase) domain 1"/>
    <property type="match status" value="1"/>
</dbReference>
<dbReference type="InterPro" id="IPR013783">
    <property type="entry name" value="Ig-like_fold"/>
</dbReference>
<keyword evidence="13" id="KW-1185">Reference proteome</keyword>
<gene>
    <name evidence="12" type="ORF">U9M48_033797</name>
</gene>
<keyword evidence="4 9" id="KW-0547">Nucleotide-binding</keyword>
<evidence type="ECO:0000256" key="5">
    <source>
        <dbReference type="ARBA" id="ARBA00022777"/>
    </source>
</evidence>
<sequence>MSSSGVTDVTFQMIERITNGFSEEQKVGSGGYGEVYKGVLNGEEIAVKKLFIVNGIDDKEFKNEFYNLMKVQHQNIVRLVGYCYEIKHKNIEHKGEFVLAQVIERALCFEYMQEGSLASHISVAELLSQGSVLDNFLSRWDLNNMYIMCFFACSDESCIHNWPTTYKIIKGTCEGLHYLHKGQKDYIYHLDLKPENILLDKNLVPKIADFGLSRLFGSSRTHVTSTARGTILSRCSCTVCLMLTIDVDRASSGFMPPEYIEHCIMTPKNDVFSLGVIIFQMMAGKQGYSNYCESSSSPQEFIKRVQEKWKKRMQATAGYTSQEIDVLVLGVKKCIEIAATCVEKNRDKRPSTIQIIDELNQVEAQIAEMLKNMLRDFGSKDIAVDPSLELRFPFELQRSISCCLQLTNKADGFVAFDIKADQTKYCARPSKGTLPPCSRCYVTVTLRAQEKGPPNMQCHDVLVVRGTRVSEGFTPDQITADLFHEKVSKEGTAAVDEVTLPIVFVEVDKSVYE</sequence>
<dbReference type="InterPro" id="IPR008962">
    <property type="entry name" value="PapD-like_sf"/>
</dbReference>
<organism evidence="12 13">
    <name type="scientific">Paspalum notatum var. saurae</name>
    <dbReference type="NCBI Taxonomy" id="547442"/>
    <lineage>
        <taxon>Eukaryota</taxon>
        <taxon>Viridiplantae</taxon>
        <taxon>Streptophyta</taxon>
        <taxon>Embryophyta</taxon>
        <taxon>Tracheophyta</taxon>
        <taxon>Spermatophyta</taxon>
        <taxon>Magnoliopsida</taxon>
        <taxon>Liliopsida</taxon>
        <taxon>Poales</taxon>
        <taxon>Poaceae</taxon>
        <taxon>PACMAD clade</taxon>
        <taxon>Panicoideae</taxon>
        <taxon>Andropogonodae</taxon>
        <taxon>Paspaleae</taxon>
        <taxon>Paspalinae</taxon>
        <taxon>Paspalum</taxon>
    </lineage>
</organism>
<reference evidence="12 13" key="1">
    <citation type="submission" date="2024-02" db="EMBL/GenBank/DDBJ databases">
        <title>High-quality chromosome-scale genome assembly of Pensacola bahiagrass (Paspalum notatum Flugge var. saurae).</title>
        <authorList>
            <person name="Vega J.M."/>
            <person name="Podio M."/>
            <person name="Orjuela J."/>
            <person name="Siena L.A."/>
            <person name="Pessino S.C."/>
            <person name="Combes M.C."/>
            <person name="Mariac C."/>
            <person name="Albertini E."/>
            <person name="Pupilli F."/>
            <person name="Ortiz J.P.A."/>
            <person name="Leblanc O."/>
        </authorList>
    </citation>
    <scope>NUCLEOTIDE SEQUENCE [LARGE SCALE GENOMIC DNA]</scope>
    <source>
        <strain evidence="12">R1</strain>
        <tissue evidence="12">Leaf</tissue>
    </source>
</reference>
<evidence type="ECO:0000259" key="10">
    <source>
        <dbReference type="PROSITE" id="PS50011"/>
    </source>
</evidence>
<dbReference type="Gene3D" id="2.60.40.10">
    <property type="entry name" value="Immunoglobulins"/>
    <property type="match status" value="1"/>
</dbReference>
<dbReference type="PROSITE" id="PS00108">
    <property type="entry name" value="PROTEIN_KINASE_ST"/>
    <property type="match status" value="1"/>
</dbReference>
<dbReference type="EC" id="2.7.11.1" evidence="1"/>
<evidence type="ECO:0000256" key="9">
    <source>
        <dbReference type="PROSITE-ProRule" id="PRU10141"/>
    </source>
</evidence>
<dbReference type="InterPro" id="IPR000719">
    <property type="entry name" value="Prot_kinase_dom"/>
</dbReference>
<keyword evidence="3" id="KW-0808">Transferase</keyword>
<evidence type="ECO:0000256" key="4">
    <source>
        <dbReference type="ARBA" id="ARBA00022741"/>
    </source>
</evidence>
<dbReference type="Proteomes" id="UP001341281">
    <property type="component" value="Chromosome 07"/>
</dbReference>
<feature type="binding site" evidence="9">
    <location>
        <position position="49"/>
    </location>
    <ligand>
        <name>ATP</name>
        <dbReference type="ChEBI" id="CHEBI:30616"/>
    </ligand>
</feature>
<dbReference type="SUPFAM" id="SSF49354">
    <property type="entry name" value="PapD-like"/>
    <property type="match status" value="1"/>
</dbReference>
<dbReference type="InterPro" id="IPR008271">
    <property type="entry name" value="Ser/Thr_kinase_AS"/>
</dbReference>
<proteinExistence type="predicted"/>
<evidence type="ECO:0000256" key="6">
    <source>
        <dbReference type="ARBA" id="ARBA00022840"/>
    </source>
</evidence>
<evidence type="ECO:0000313" key="12">
    <source>
        <dbReference type="EMBL" id="WVZ87105.1"/>
    </source>
</evidence>
<keyword evidence="2" id="KW-0723">Serine/threonine-protein kinase</keyword>
<dbReference type="PROSITE" id="PS50202">
    <property type="entry name" value="MSP"/>
    <property type="match status" value="1"/>
</dbReference>
<comment type="catalytic activity">
    <reaction evidence="8">
        <text>L-seryl-[protein] + ATP = O-phospho-L-seryl-[protein] + ADP + H(+)</text>
        <dbReference type="Rhea" id="RHEA:17989"/>
        <dbReference type="Rhea" id="RHEA-COMP:9863"/>
        <dbReference type="Rhea" id="RHEA-COMP:11604"/>
        <dbReference type="ChEBI" id="CHEBI:15378"/>
        <dbReference type="ChEBI" id="CHEBI:29999"/>
        <dbReference type="ChEBI" id="CHEBI:30616"/>
        <dbReference type="ChEBI" id="CHEBI:83421"/>
        <dbReference type="ChEBI" id="CHEBI:456216"/>
        <dbReference type="EC" id="2.7.11.1"/>
    </reaction>
</comment>
<feature type="domain" description="MSP" evidence="11">
    <location>
        <begin position="381"/>
        <end position="505"/>
    </location>
</feature>
<name>A0AAQ3U885_PASNO</name>
<dbReference type="PROSITE" id="PS50011">
    <property type="entry name" value="PROTEIN_KINASE_DOM"/>
    <property type="match status" value="1"/>
</dbReference>
<evidence type="ECO:0000256" key="1">
    <source>
        <dbReference type="ARBA" id="ARBA00012513"/>
    </source>
</evidence>
<evidence type="ECO:0000256" key="7">
    <source>
        <dbReference type="ARBA" id="ARBA00047899"/>
    </source>
</evidence>
<dbReference type="FunFam" id="1.10.510.10:FF:001023">
    <property type="entry name" value="Os07g0541700 protein"/>
    <property type="match status" value="1"/>
</dbReference>
<dbReference type="Pfam" id="PF00635">
    <property type="entry name" value="Motile_Sperm"/>
    <property type="match status" value="1"/>
</dbReference>
<protein>
    <recommendedName>
        <fullName evidence="1">non-specific serine/threonine protein kinase</fullName>
        <ecNumber evidence="1">2.7.11.1</ecNumber>
    </recommendedName>
</protein>
<dbReference type="Pfam" id="PF00069">
    <property type="entry name" value="Pkinase"/>
    <property type="match status" value="1"/>
</dbReference>
<dbReference type="GO" id="GO:0004674">
    <property type="term" value="F:protein serine/threonine kinase activity"/>
    <property type="evidence" value="ECO:0007669"/>
    <property type="project" value="UniProtKB-KW"/>
</dbReference>
<evidence type="ECO:0000256" key="8">
    <source>
        <dbReference type="ARBA" id="ARBA00048679"/>
    </source>
</evidence>
<keyword evidence="6 9" id="KW-0067">ATP-binding</keyword>
<evidence type="ECO:0000259" key="11">
    <source>
        <dbReference type="PROSITE" id="PS50202"/>
    </source>
</evidence>
<evidence type="ECO:0000313" key="13">
    <source>
        <dbReference type="Proteomes" id="UP001341281"/>
    </source>
</evidence>
<evidence type="ECO:0000256" key="2">
    <source>
        <dbReference type="ARBA" id="ARBA00022527"/>
    </source>
</evidence>
<keyword evidence="5" id="KW-0418">Kinase</keyword>
<accession>A0AAQ3U885</accession>
<feature type="domain" description="Protein kinase" evidence="10">
    <location>
        <begin position="21"/>
        <end position="366"/>
    </location>
</feature>
<dbReference type="PANTHER" id="PTHR45707">
    <property type="entry name" value="C2 CALCIUM/LIPID-BINDING PLANT PHOSPHORIBOSYLTRANSFERASE FAMILY PROTEIN"/>
    <property type="match status" value="1"/>
</dbReference>
<dbReference type="PANTHER" id="PTHR45707:SF46">
    <property type="entry name" value="PROTEIN KINASE DOMAIN-CONTAINING PROTEIN"/>
    <property type="match status" value="1"/>
</dbReference>
<dbReference type="FunFam" id="3.30.200.20:FF:000465">
    <property type="entry name" value="Cysteine-rich receptor-like protein kinase 6"/>
    <property type="match status" value="1"/>
</dbReference>
<comment type="catalytic activity">
    <reaction evidence="7">
        <text>L-threonyl-[protein] + ATP = O-phospho-L-threonyl-[protein] + ADP + H(+)</text>
        <dbReference type="Rhea" id="RHEA:46608"/>
        <dbReference type="Rhea" id="RHEA-COMP:11060"/>
        <dbReference type="Rhea" id="RHEA-COMP:11605"/>
        <dbReference type="ChEBI" id="CHEBI:15378"/>
        <dbReference type="ChEBI" id="CHEBI:30013"/>
        <dbReference type="ChEBI" id="CHEBI:30616"/>
        <dbReference type="ChEBI" id="CHEBI:61977"/>
        <dbReference type="ChEBI" id="CHEBI:456216"/>
        <dbReference type="EC" id="2.7.11.1"/>
    </reaction>
</comment>
<dbReference type="GO" id="GO:0005524">
    <property type="term" value="F:ATP binding"/>
    <property type="evidence" value="ECO:0007669"/>
    <property type="project" value="UniProtKB-UniRule"/>
</dbReference>
<dbReference type="AlphaFoldDB" id="A0AAQ3U885"/>
<dbReference type="SMART" id="SM00220">
    <property type="entry name" value="S_TKc"/>
    <property type="match status" value="1"/>
</dbReference>
<dbReference type="Gene3D" id="3.30.200.20">
    <property type="entry name" value="Phosphorylase Kinase, domain 1"/>
    <property type="match status" value="1"/>
</dbReference>
<evidence type="ECO:0000256" key="3">
    <source>
        <dbReference type="ARBA" id="ARBA00022679"/>
    </source>
</evidence>
<dbReference type="EMBL" id="CP144751">
    <property type="protein sequence ID" value="WVZ87105.1"/>
    <property type="molecule type" value="Genomic_DNA"/>
</dbReference>
<dbReference type="SUPFAM" id="SSF56112">
    <property type="entry name" value="Protein kinase-like (PK-like)"/>
    <property type="match status" value="1"/>
</dbReference>
<dbReference type="InterPro" id="IPR017441">
    <property type="entry name" value="Protein_kinase_ATP_BS"/>
</dbReference>